<feature type="chain" id="PRO_5002678403" evidence="1">
    <location>
        <begin position="24"/>
        <end position="94"/>
    </location>
</feature>
<accession>A5BMX2</accession>
<reference evidence="2" key="1">
    <citation type="journal article" date="2007" name="PLoS ONE">
        <title>The first genome sequence of an elite grapevine cultivar (Pinot noir Vitis vinifera L.): coping with a highly heterozygous genome.</title>
        <authorList>
            <person name="Velasco R."/>
            <person name="Zharkikh A."/>
            <person name="Troggio M."/>
            <person name="Cartwright D.A."/>
            <person name="Cestaro A."/>
            <person name="Pruss D."/>
            <person name="Pindo M."/>
            <person name="FitzGerald L.M."/>
            <person name="Vezzulli S."/>
            <person name="Reid J."/>
            <person name="Malacarne G."/>
            <person name="Iliev D."/>
            <person name="Coppola G."/>
            <person name="Wardell B."/>
            <person name="Micheletti D."/>
            <person name="Macalma T."/>
            <person name="Facci M."/>
            <person name="Mitchell J.T."/>
            <person name="Perazzolli M."/>
            <person name="Eldredge G."/>
            <person name="Gatto P."/>
            <person name="Oyzerski R."/>
            <person name="Moretto M."/>
            <person name="Gutin N."/>
            <person name="Stefanini M."/>
            <person name="Chen Y."/>
            <person name="Segala C."/>
            <person name="Davenport C."/>
            <person name="Dematte L."/>
            <person name="Mraz A."/>
            <person name="Battilana J."/>
            <person name="Stormo K."/>
            <person name="Costa F."/>
            <person name="Tao Q."/>
            <person name="Si-Ammour A."/>
            <person name="Harkins T."/>
            <person name="Lackey A."/>
            <person name="Perbost C."/>
            <person name="Taillon B."/>
            <person name="Stella A."/>
            <person name="Solovyev V."/>
            <person name="Fawcett J.A."/>
            <person name="Sterck L."/>
            <person name="Vandepoele K."/>
            <person name="Grando S.M."/>
            <person name="Toppo S."/>
            <person name="Moser C."/>
            <person name="Lanchbury J."/>
            <person name="Bogden R."/>
            <person name="Skolnick M."/>
            <person name="Sgaramella V."/>
            <person name="Bhatnagar S.K."/>
            <person name="Fontana P."/>
            <person name="Gutin A."/>
            <person name="Van de Peer Y."/>
            <person name="Salamini F."/>
            <person name="Viola R."/>
        </authorList>
    </citation>
    <scope>NUCLEOTIDE SEQUENCE</scope>
</reference>
<dbReference type="EMBL" id="AM465069">
    <property type="protein sequence ID" value="CAN61576.1"/>
    <property type="molecule type" value="Genomic_DNA"/>
</dbReference>
<keyword evidence="1" id="KW-0732">Signal</keyword>
<evidence type="ECO:0000256" key="1">
    <source>
        <dbReference type="SAM" id="SignalP"/>
    </source>
</evidence>
<sequence length="94" mass="10144">MALLKIELIVVLMSLVFYSLVVAGAYGGSQDSEPNLHVHSGWKYEKPSSMGFADRETLMRKLGGGDTSLGESWLNRKVKGEIIPPSAPNPTGNP</sequence>
<evidence type="ECO:0000313" key="2">
    <source>
        <dbReference type="EMBL" id="CAN61576.1"/>
    </source>
</evidence>
<organism evidence="2">
    <name type="scientific">Vitis vinifera</name>
    <name type="common">Grape</name>
    <dbReference type="NCBI Taxonomy" id="29760"/>
    <lineage>
        <taxon>Eukaryota</taxon>
        <taxon>Viridiplantae</taxon>
        <taxon>Streptophyta</taxon>
        <taxon>Embryophyta</taxon>
        <taxon>Tracheophyta</taxon>
        <taxon>Spermatophyta</taxon>
        <taxon>Magnoliopsida</taxon>
        <taxon>eudicotyledons</taxon>
        <taxon>Gunneridae</taxon>
        <taxon>Pentapetalae</taxon>
        <taxon>rosids</taxon>
        <taxon>Vitales</taxon>
        <taxon>Vitaceae</taxon>
        <taxon>Viteae</taxon>
        <taxon>Vitis</taxon>
    </lineage>
</organism>
<gene>
    <name evidence="2" type="ORF">VITISV_024696</name>
</gene>
<name>A5BMX2_VITVI</name>
<proteinExistence type="predicted"/>
<feature type="signal peptide" evidence="1">
    <location>
        <begin position="1"/>
        <end position="23"/>
    </location>
</feature>
<dbReference type="AlphaFoldDB" id="A5BMX2"/>
<protein>
    <submittedName>
        <fullName evidence="2">Uncharacterized protein</fullName>
    </submittedName>
</protein>